<reference evidence="2" key="1">
    <citation type="submission" date="2014-12" db="EMBL/GenBank/DDBJ databases">
        <title>Insight into the proteome of Arion vulgaris.</title>
        <authorList>
            <person name="Aradska J."/>
            <person name="Bulat T."/>
            <person name="Smidak R."/>
            <person name="Sarate P."/>
            <person name="Gangsoo J."/>
            <person name="Sialana F."/>
            <person name="Bilban M."/>
            <person name="Lubec G."/>
        </authorList>
    </citation>
    <scope>NUCLEOTIDE SEQUENCE</scope>
    <source>
        <tissue evidence="2">Skin</tissue>
    </source>
</reference>
<proteinExistence type="predicted"/>
<evidence type="ECO:0000313" key="2">
    <source>
        <dbReference type="EMBL" id="CEK98394.1"/>
    </source>
</evidence>
<sequence>ARPGHGRDECEYVRVARYTNTEGRQLLMMNGRAYSVILLTCIIVNHQDVYSKWTEGTIETKSNWEFLTRFCFLSQNGVLDYEFS</sequence>
<feature type="domain" description="GPR180-like N-terminal" evidence="1">
    <location>
        <begin position="55"/>
        <end position="83"/>
    </location>
</feature>
<dbReference type="EMBL" id="HACG01051523">
    <property type="protein sequence ID" value="CEK98394.1"/>
    <property type="molecule type" value="Transcribed_RNA"/>
</dbReference>
<feature type="non-terminal residue" evidence="2">
    <location>
        <position position="84"/>
    </location>
</feature>
<dbReference type="InterPro" id="IPR053880">
    <property type="entry name" value="GPR180-like_N"/>
</dbReference>
<protein>
    <recommendedName>
        <fullName evidence="1">GPR180-like N-terminal domain-containing protein</fullName>
    </recommendedName>
</protein>
<dbReference type="Pfam" id="PF21892">
    <property type="entry name" value="TMEM145_N"/>
    <property type="match status" value="1"/>
</dbReference>
<evidence type="ECO:0000259" key="1">
    <source>
        <dbReference type="Pfam" id="PF21892"/>
    </source>
</evidence>
<accession>A0A0B7BYV8</accession>
<dbReference type="AlphaFoldDB" id="A0A0B7BYV8"/>
<organism evidence="2">
    <name type="scientific">Arion vulgaris</name>
    <dbReference type="NCBI Taxonomy" id="1028688"/>
    <lineage>
        <taxon>Eukaryota</taxon>
        <taxon>Metazoa</taxon>
        <taxon>Spiralia</taxon>
        <taxon>Lophotrochozoa</taxon>
        <taxon>Mollusca</taxon>
        <taxon>Gastropoda</taxon>
        <taxon>Heterobranchia</taxon>
        <taxon>Euthyneura</taxon>
        <taxon>Panpulmonata</taxon>
        <taxon>Eupulmonata</taxon>
        <taxon>Stylommatophora</taxon>
        <taxon>Helicina</taxon>
        <taxon>Arionoidea</taxon>
        <taxon>Arionidae</taxon>
        <taxon>Arion</taxon>
    </lineage>
</organism>
<gene>
    <name evidence="2" type="primary">ORF218598</name>
</gene>
<feature type="non-terminal residue" evidence="2">
    <location>
        <position position="1"/>
    </location>
</feature>
<name>A0A0B7BYV8_9EUPU</name>